<dbReference type="STRING" id="486698.AWC22_08450"/>
<dbReference type="InterPro" id="IPR020846">
    <property type="entry name" value="MFS_dom"/>
</dbReference>
<feature type="transmembrane region" description="Helical" evidence="6">
    <location>
        <begin position="138"/>
        <end position="160"/>
    </location>
</feature>
<feature type="transmembrane region" description="Helical" evidence="6">
    <location>
        <begin position="207"/>
        <end position="229"/>
    </location>
</feature>
<dbReference type="SUPFAM" id="SSF103473">
    <property type="entry name" value="MFS general substrate transporter"/>
    <property type="match status" value="1"/>
</dbReference>
<evidence type="ECO:0000256" key="4">
    <source>
        <dbReference type="ARBA" id="ARBA00022989"/>
    </source>
</evidence>
<evidence type="ECO:0000256" key="6">
    <source>
        <dbReference type="SAM" id="Phobius"/>
    </source>
</evidence>
<feature type="transmembrane region" description="Helical" evidence="6">
    <location>
        <begin position="104"/>
        <end position="126"/>
    </location>
</feature>
<dbReference type="OrthoDB" id="3285778at2"/>
<dbReference type="Gene3D" id="1.20.1250.20">
    <property type="entry name" value="MFS general substrate transporter like domains"/>
    <property type="match status" value="1"/>
</dbReference>
<dbReference type="InterPro" id="IPR052425">
    <property type="entry name" value="Uncharacterized_MFS-type"/>
</dbReference>
<name>A0A1X2DHP0_9MYCO</name>
<feature type="domain" description="Major facilitator superfamily (MFS) profile" evidence="7">
    <location>
        <begin position="1"/>
        <end position="406"/>
    </location>
</feature>
<keyword evidence="2" id="KW-1003">Cell membrane</keyword>
<dbReference type="PANTHER" id="PTHR42688">
    <property type="entry name" value="CONSERVED PROTEIN"/>
    <property type="match status" value="1"/>
</dbReference>
<feature type="transmembrane region" description="Helical" evidence="6">
    <location>
        <begin position="281"/>
        <end position="302"/>
    </location>
</feature>
<keyword evidence="4 6" id="KW-1133">Transmembrane helix</keyword>
<dbReference type="Proteomes" id="UP000193087">
    <property type="component" value="Unassembled WGS sequence"/>
</dbReference>
<feature type="transmembrane region" description="Helical" evidence="6">
    <location>
        <begin position="249"/>
        <end position="269"/>
    </location>
</feature>
<evidence type="ECO:0000256" key="3">
    <source>
        <dbReference type="ARBA" id="ARBA00022692"/>
    </source>
</evidence>
<organism evidence="8 9">
    <name type="scientific">Mycobacterium riyadhense</name>
    <dbReference type="NCBI Taxonomy" id="486698"/>
    <lineage>
        <taxon>Bacteria</taxon>
        <taxon>Bacillati</taxon>
        <taxon>Actinomycetota</taxon>
        <taxon>Actinomycetes</taxon>
        <taxon>Mycobacteriales</taxon>
        <taxon>Mycobacteriaceae</taxon>
        <taxon>Mycobacterium</taxon>
    </lineage>
</organism>
<dbReference type="PANTHER" id="PTHR42688:SF1">
    <property type="entry name" value="BLR5212 PROTEIN"/>
    <property type="match status" value="1"/>
</dbReference>
<dbReference type="InterPro" id="IPR036259">
    <property type="entry name" value="MFS_trans_sf"/>
</dbReference>
<protein>
    <submittedName>
        <fullName evidence="8">MFS transporter</fullName>
    </submittedName>
</protein>
<dbReference type="Pfam" id="PF07690">
    <property type="entry name" value="MFS_1"/>
    <property type="match status" value="1"/>
</dbReference>
<dbReference type="GO" id="GO:0022857">
    <property type="term" value="F:transmembrane transporter activity"/>
    <property type="evidence" value="ECO:0007669"/>
    <property type="project" value="InterPro"/>
</dbReference>
<comment type="subcellular location">
    <subcellularLocation>
        <location evidence="1">Cell membrane</location>
        <topology evidence="1">Multi-pass membrane protein</topology>
    </subcellularLocation>
</comment>
<feature type="transmembrane region" description="Helical" evidence="6">
    <location>
        <begin position="166"/>
        <end position="186"/>
    </location>
</feature>
<evidence type="ECO:0000313" key="9">
    <source>
        <dbReference type="Proteomes" id="UP000193087"/>
    </source>
</evidence>
<feature type="transmembrane region" description="Helical" evidence="6">
    <location>
        <begin position="81"/>
        <end position="98"/>
    </location>
</feature>
<feature type="transmembrane region" description="Helical" evidence="6">
    <location>
        <begin position="42"/>
        <end position="60"/>
    </location>
</feature>
<evidence type="ECO:0000256" key="1">
    <source>
        <dbReference type="ARBA" id="ARBA00004651"/>
    </source>
</evidence>
<keyword evidence="3 6" id="KW-0812">Transmembrane</keyword>
<feature type="transmembrane region" description="Helical" evidence="6">
    <location>
        <begin position="353"/>
        <end position="378"/>
    </location>
</feature>
<feature type="transmembrane region" description="Helical" evidence="6">
    <location>
        <begin position="384"/>
        <end position="404"/>
    </location>
</feature>
<evidence type="ECO:0000256" key="2">
    <source>
        <dbReference type="ARBA" id="ARBA00022475"/>
    </source>
</evidence>
<sequence length="420" mass="44644">MGLFAQFRSFNYPSRLLMINQLGINMGFFMLMPYLADYLSGPLGLAAWAVGLVIGVRHFSHQGMFFVGGTLADRFGYKPPIVAGCLMQTGGFALLVVGRSLPSLLIAAAATGFASALFSPAVRAYLTAESGDRKVEAFALFNVFYQAGILLGPLVGSALLALDFRIAILGAAGAFAALTVAQLTALPQHAADPNPVSAEKRSILRDWRTIVGNRHFLWFAAAMTGRYVLSSQFYLALPIQASALAPHNQSFLVAGMFALSSLITITIQLRITSWFASRYEAGRSLVVGATVMTVALVPLALVPNGHRFGTAAAVTALLVTAVLLAAASAVMFPFEMRTVALLSDDRLLATHQGFYGTIIGVGVLVGNFGVGSLMGAAHRFNTNEIIWCTLVLVGLAAVAGLHRLESCVSGTDRVRRQQRA</sequence>
<keyword evidence="9" id="KW-1185">Reference proteome</keyword>
<accession>A0A1X2DHP0</accession>
<keyword evidence="5 6" id="KW-0472">Membrane</keyword>
<reference evidence="8 9" key="1">
    <citation type="submission" date="2016-01" db="EMBL/GenBank/DDBJ databases">
        <title>The new phylogeny of the genus Mycobacterium.</title>
        <authorList>
            <person name="Tarcisio F."/>
            <person name="Conor M."/>
            <person name="Antonella G."/>
            <person name="Elisabetta G."/>
            <person name="Giulia F.S."/>
            <person name="Sara T."/>
            <person name="Anna F."/>
            <person name="Clotilde B."/>
            <person name="Roberto B."/>
            <person name="Veronica D.S."/>
            <person name="Fabio R."/>
            <person name="Monica P."/>
            <person name="Olivier J."/>
            <person name="Enrico T."/>
            <person name="Nicola S."/>
        </authorList>
    </citation>
    <scope>NUCLEOTIDE SEQUENCE [LARGE SCALE GENOMIC DNA]</scope>
    <source>
        <strain evidence="8 9">DSM 45176</strain>
    </source>
</reference>
<dbReference type="GeneID" id="93492929"/>
<gene>
    <name evidence="8" type="ORF">AWC22_08450</name>
</gene>
<evidence type="ECO:0000256" key="5">
    <source>
        <dbReference type="ARBA" id="ARBA00023136"/>
    </source>
</evidence>
<dbReference type="EMBL" id="LQPQ01000003">
    <property type="protein sequence ID" value="ORW87648.1"/>
    <property type="molecule type" value="Genomic_DNA"/>
</dbReference>
<dbReference type="PROSITE" id="PS50850">
    <property type="entry name" value="MFS"/>
    <property type="match status" value="1"/>
</dbReference>
<feature type="transmembrane region" description="Helical" evidence="6">
    <location>
        <begin position="308"/>
        <end position="332"/>
    </location>
</feature>
<dbReference type="RefSeq" id="WP_085248367.1">
    <property type="nucleotide sequence ID" value="NZ_CAJMWI010000001.1"/>
</dbReference>
<evidence type="ECO:0000313" key="8">
    <source>
        <dbReference type="EMBL" id="ORW87648.1"/>
    </source>
</evidence>
<dbReference type="InterPro" id="IPR011701">
    <property type="entry name" value="MFS"/>
</dbReference>
<proteinExistence type="predicted"/>
<dbReference type="GO" id="GO:0005886">
    <property type="term" value="C:plasma membrane"/>
    <property type="evidence" value="ECO:0007669"/>
    <property type="project" value="UniProtKB-SubCell"/>
</dbReference>
<evidence type="ECO:0000259" key="7">
    <source>
        <dbReference type="PROSITE" id="PS50850"/>
    </source>
</evidence>
<dbReference type="AlphaFoldDB" id="A0A1X2DHP0"/>
<comment type="caution">
    <text evidence="8">The sequence shown here is derived from an EMBL/GenBank/DDBJ whole genome shotgun (WGS) entry which is preliminary data.</text>
</comment>